<evidence type="ECO:0000256" key="7">
    <source>
        <dbReference type="SAM" id="MobiDB-lite"/>
    </source>
</evidence>
<name>A0AB40ATD9_DIOCR</name>
<gene>
    <name evidence="10" type="primary">LOC120253263</name>
</gene>
<feature type="region of interest" description="Disordered" evidence="7">
    <location>
        <begin position="1"/>
        <end position="21"/>
    </location>
</feature>
<feature type="compositionally biased region" description="Acidic residues" evidence="7">
    <location>
        <begin position="1"/>
        <end position="12"/>
    </location>
</feature>
<proteinExistence type="inferred from homology"/>
<dbReference type="GeneID" id="120253263"/>
<dbReference type="InterPro" id="IPR050117">
    <property type="entry name" value="MAPK"/>
</dbReference>
<comment type="similarity">
    <text evidence="1">Belongs to the protein kinase superfamily. CMGC Ser/Thr protein kinase family. MAP kinase subfamily.</text>
</comment>
<accession>A0AB40ATD9</accession>
<keyword evidence="5" id="KW-0418">Kinase</keyword>
<reference evidence="10" key="1">
    <citation type="submission" date="2025-08" db="UniProtKB">
        <authorList>
            <consortium name="RefSeq"/>
        </authorList>
    </citation>
    <scope>IDENTIFICATION</scope>
</reference>
<dbReference type="RefSeq" id="XP_039117526.1">
    <property type="nucleotide sequence ID" value="XM_039261592.1"/>
</dbReference>
<evidence type="ECO:0000256" key="2">
    <source>
        <dbReference type="ARBA" id="ARBA00022527"/>
    </source>
</evidence>
<dbReference type="Gene3D" id="1.10.510.10">
    <property type="entry name" value="Transferase(Phosphotransferase) domain 1"/>
    <property type="match status" value="1"/>
</dbReference>
<dbReference type="FunFam" id="3.30.200.20:FF:000046">
    <property type="entry name" value="Mitogen-activated protein kinase"/>
    <property type="match status" value="1"/>
</dbReference>
<keyword evidence="9" id="KW-1185">Reference proteome</keyword>
<dbReference type="SUPFAM" id="SSF56112">
    <property type="entry name" value="Protein kinase-like (PK-like)"/>
    <property type="match status" value="1"/>
</dbReference>
<feature type="domain" description="Protein kinase" evidence="8">
    <location>
        <begin position="55"/>
        <end position="339"/>
    </location>
</feature>
<protein>
    <submittedName>
        <fullName evidence="10">Mitogen-activated protein kinase homolog D5-like</fullName>
    </submittedName>
</protein>
<dbReference type="PANTHER" id="PTHR24055">
    <property type="entry name" value="MITOGEN-ACTIVATED PROTEIN KINASE"/>
    <property type="match status" value="1"/>
</dbReference>
<dbReference type="FunFam" id="1.10.510.10:FF:000040">
    <property type="entry name" value="Mitogen-activated protein kinase"/>
    <property type="match status" value="1"/>
</dbReference>
<evidence type="ECO:0000256" key="4">
    <source>
        <dbReference type="ARBA" id="ARBA00022741"/>
    </source>
</evidence>
<organism evidence="9 10">
    <name type="scientific">Dioscorea cayennensis subsp. rotundata</name>
    <name type="common">White Guinea yam</name>
    <name type="synonym">Dioscorea rotundata</name>
    <dbReference type="NCBI Taxonomy" id="55577"/>
    <lineage>
        <taxon>Eukaryota</taxon>
        <taxon>Viridiplantae</taxon>
        <taxon>Streptophyta</taxon>
        <taxon>Embryophyta</taxon>
        <taxon>Tracheophyta</taxon>
        <taxon>Spermatophyta</taxon>
        <taxon>Magnoliopsida</taxon>
        <taxon>Liliopsida</taxon>
        <taxon>Dioscoreales</taxon>
        <taxon>Dioscoreaceae</taxon>
        <taxon>Dioscorea</taxon>
    </lineage>
</organism>
<sequence>MGETQEGAEEMPEAQKEGGAAPVKMESTLCHGGRFVRYNTCSNRRIVFEVTSKYKPPIIPLRSDPYSVTWSVLNSETGEQVAIKRIRYAFDKMIYAKRMLREVKILRHMDHENVLAIRDIIPPPQWELFNDVYIAYELMETNLHQIIHSDQPLSEEHIQYILYQILCGLKYIHSASVLHGDLQPSNILLNASCDLKIFDFGFEPITSPFIREYIPATKSYRAPELLLNSSGYTAAIDVWSVGCIFMELVERKCLFPGKDIVHQICLVLELIGTPKEDDLGFLDEVDRRSILGLPCYARQSFAEKFPQMHRTAIDLVEKMLTFNPSQRITVEDALAHPYFASLHDTSDEPVCKTPFSFDFEQHVLTEEHVKELIYREALALNPEYQT</sequence>
<evidence type="ECO:0000256" key="5">
    <source>
        <dbReference type="ARBA" id="ARBA00022777"/>
    </source>
</evidence>
<dbReference type="Pfam" id="PF00069">
    <property type="entry name" value="Pkinase"/>
    <property type="match status" value="1"/>
</dbReference>
<evidence type="ECO:0000256" key="6">
    <source>
        <dbReference type="ARBA" id="ARBA00022840"/>
    </source>
</evidence>
<keyword evidence="4" id="KW-0547">Nucleotide-binding</keyword>
<dbReference type="GO" id="GO:0004674">
    <property type="term" value="F:protein serine/threonine kinase activity"/>
    <property type="evidence" value="ECO:0007669"/>
    <property type="project" value="UniProtKB-KW"/>
</dbReference>
<keyword evidence="2" id="KW-0723">Serine/threonine-protein kinase</keyword>
<keyword evidence="3" id="KW-0808">Transferase</keyword>
<dbReference type="PROSITE" id="PS50011">
    <property type="entry name" value="PROTEIN_KINASE_DOM"/>
    <property type="match status" value="1"/>
</dbReference>
<evidence type="ECO:0000313" key="10">
    <source>
        <dbReference type="RefSeq" id="XP_039117526.1"/>
    </source>
</evidence>
<dbReference type="GO" id="GO:0005524">
    <property type="term" value="F:ATP binding"/>
    <property type="evidence" value="ECO:0007669"/>
    <property type="project" value="UniProtKB-KW"/>
</dbReference>
<dbReference type="Proteomes" id="UP001515500">
    <property type="component" value="Chromosome 28"/>
</dbReference>
<evidence type="ECO:0000259" key="8">
    <source>
        <dbReference type="PROSITE" id="PS50011"/>
    </source>
</evidence>
<dbReference type="InterPro" id="IPR011009">
    <property type="entry name" value="Kinase-like_dom_sf"/>
</dbReference>
<evidence type="ECO:0000256" key="1">
    <source>
        <dbReference type="ARBA" id="ARBA00008832"/>
    </source>
</evidence>
<evidence type="ECO:0000313" key="9">
    <source>
        <dbReference type="Proteomes" id="UP001515500"/>
    </source>
</evidence>
<dbReference type="Gene3D" id="3.30.200.20">
    <property type="entry name" value="Phosphorylase Kinase, domain 1"/>
    <property type="match status" value="1"/>
</dbReference>
<evidence type="ECO:0000256" key="3">
    <source>
        <dbReference type="ARBA" id="ARBA00022679"/>
    </source>
</evidence>
<keyword evidence="6" id="KW-0067">ATP-binding</keyword>
<dbReference type="AlphaFoldDB" id="A0AB40ATD9"/>
<dbReference type="InterPro" id="IPR000719">
    <property type="entry name" value="Prot_kinase_dom"/>
</dbReference>